<dbReference type="Pfam" id="PF25043">
    <property type="entry name" value="DUF7788"/>
    <property type="match status" value="1"/>
</dbReference>
<accession>A0A8T1ZYL4</accession>
<keyword evidence="6" id="KW-1185">Reference proteome</keyword>
<feature type="domain" description="Retrovirus-related Pol polyprotein from transposon TNT 1-94-like beta-barrel" evidence="3">
    <location>
        <begin position="227"/>
        <end position="288"/>
    </location>
</feature>
<dbReference type="Proteomes" id="UP000694251">
    <property type="component" value="Chromosome 10"/>
</dbReference>
<evidence type="ECO:0000256" key="1">
    <source>
        <dbReference type="SAM" id="Coils"/>
    </source>
</evidence>
<dbReference type="InterPro" id="IPR054722">
    <property type="entry name" value="PolX-like_BBD"/>
</dbReference>
<feature type="compositionally biased region" description="Basic residues" evidence="2">
    <location>
        <begin position="673"/>
        <end position="685"/>
    </location>
</feature>
<evidence type="ECO:0000259" key="3">
    <source>
        <dbReference type="Pfam" id="PF22936"/>
    </source>
</evidence>
<keyword evidence="1" id="KW-0175">Coiled coil</keyword>
<protein>
    <submittedName>
        <fullName evidence="5">Uncharacterized conserved protein UCP015417 vWA</fullName>
    </submittedName>
</protein>
<dbReference type="EMBL" id="JAEFBJ010000010">
    <property type="protein sequence ID" value="KAG7566038.1"/>
    <property type="molecule type" value="Genomic_DNA"/>
</dbReference>
<dbReference type="Pfam" id="PF22936">
    <property type="entry name" value="Pol_BBD"/>
    <property type="match status" value="1"/>
</dbReference>
<evidence type="ECO:0000313" key="6">
    <source>
        <dbReference type="Proteomes" id="UP000694251"/>
    </source>
</evidence>
<feature type="domain" description="DUF7788" evidence="4">
    <location>
        <begin position="886"/>
        <end position="979"/>
    </location>
</feature>
<evidence type="ECO:0000256" key="2">
    <source>
        <dbReference type="SAM" id="MobiDB-lite"/>
    </source>
</evidence>
<dbReference type="InterPro" id="IPR011205">
    <property type="entry name" value="UCP015417_vWA"/>
</dbReference>
<organism evidence="5 6">
    <name type="scientific">Arabidopsis suecica</name>
    <name type="common">Swedish thale-cress</name>
    <name type="synonym">Cardaminopsis suecica</name>
    <dbReference type="NCBI Taxonomy" id="45249"/>
    <lineage>
        <taxon>Eukaryota</taxon>
        <taxon>Viridiplantae</taxon>
        <taxon>Streptophyta</taxon>
        <taxon>Embryophyta</taxon>
        <taxon>Tracheophyta</taxon>
        <taxon>Spermatophyta</taxon>
        <taxon>Magnoliopsida</taxon>
        <taxon>eudicotyledons</taxon>
        <taxon>Gunneridae</taxon>
        <taxon>Pentapetalae</taxon>
        <taxon>rosids</taxon>
        <taxon>malvids</taxon>
        <taxon>Brassicales</taxon>
        <taxon>Brassicaceae</taxon>
        <taxon>Camelineae</taxon>
        <taxon>Arabidopsis</taxon>
    </lineage>
</organism>
<feature type="coiled-coil region" evidence="1">
    <location>
        <begin position="434"/>
        <end position="491"/>
    </location>
</feature>
<evidence type="ECO:0000313" key="5">
    <source>
        <dbReference type="EMBL" id="KAG7566038.1"/>
    </source>
</evidence>
<reference evidence="5 6" key="1">
    <citation type="submission" date="2020-12" db="EMBL/GenBank/DDBJ databases">
        <title>Concerted genomic and epigenomic changes stabilize Arabidopsis allopolyploids.</title>
        <authorList>
            <person name="Chen Z."/>
        </authorList>
    </citation>
    <scope>NUCLEOTIDE SEQUENCE [LARGE SCALE GENOMIC DNA]</scope>
    <source>
        <strain evidence="5">As9502</strain>
        <tissue evidence="5">Leaf</tissue>
    </source>
</reference>
<name>A0A8T1ZYL4_ARASU</name>
<dbReference type="AlphaFoldDB" id="A0A8T1ZYL4"/>
<feature type="region of interest" description="Disordered" evidence="2">
    <location>
        <begin position="661"/>
        <end position="698"/>
    </location>
</feature>
<dbReference type="CDD" id="cd09272">
    <property type="entry name" value="RNase_HI_RT_Ty1"/>
    <property type="match status" value="1"/>
</dbReference>
<dbReference type="InterPro" id="IPR056690">
    <property type="entry name" value="DUF7788"/>
</dbReference>
<dbReference type="PANTHER" id="PTHR31373:SF17">
    <property type="entry name" value="OS06G0652100 PROTEIN"/>
    <property type="match status" value="1"/>
</dbReference>
<sequence>MLTPTHYTVCAMRMRVLLRIHKVWESIEPGTDDANKNDVAIAMLFQSILESLILQVGDQSSLRDIWGAIKTRNQGADRVKEARFQTLMSEFERIKMTDSDTIDEFRGKISEMTYEERILDEENHRETQGKLLYAYSNQYSFVTSRGRGRGRRSRGYKGHVNLKTVKTMFQQGIVHGLPEVNEEKKLCESCLVGKQTRQVFPKATMFRATKPLELLHADLCGPITPSKLDESITGKVRFGDDSQIDIKGKGSIVFIAKNGERRALHDVYYIPDLRSNIVSLGQATKSGCDVRMREDYLTLYDRDGKLLVKAKMSKNRLYKVIMRIPIQPYDEDKAFTSSPESSPPRMIKAKSSASEVDDTALALTVASVNQSKSKVLNPTQHVVLFNPTHEKMWPPIYGLVHLYAKDGIAQGMQNHKPKGVEKSVLFKEESDFSADLKESEKKALSNLKSKLEEAIVENTLLKTKKKESSPVKEKKEEVVKHEAEIEKKKEEAWEKVEEEKKYEAVVTKEAAKDETVVERVEEEDNKEYEEKNKGKFLRWRFQLMEAGIQKFNLKPGGVTSDEDLKYVKENTEYARFVSRLDTVAINKQCGGRVKKVEDKYEEERSKKKTLLEDKRNGEFLVDHVDVLPVKTLDGKIHYRTESKKSKLAEADTNEAEKDVLDYGNSLNISQRREKTKKSKREKKKHEKDLRNENLQEEETPQAAVLVEVKEELSAAETFKTMKNKLAELKNVKTEHDKFEMKEAEVQFVAGVFHLKLSRSKSELEECVAEESKAKAALQRSVGTTLQRSVVTMLQRSVVTASRMGAIYSLIVRQVEILEFGYLDEFEFKTIGENHNQEWLAVEVLAAGAVLPHEIIRVLDGGEGGQVAELQWKQMVDDLKEKGSLRNCIAICDVSGSMNGDSMEVLVALNLLVSELSKEPWRGKLITFSQNPEMRLVTGDDLRSKSEFVRNMQWGMNTVFQKVFDLILRVVVKGKLNPDDDKQNILLAGMSEILSIKGEKVLLRIDNKSAIALTKNTVFHGRSKHIHRRYHFIRVCVENEQVEVEHVPGNEQRADILTKPLGRIKFKEMRNLIGVQDVKKDNFKLKGENVELSLKS</sequence>
<comment type="caution">
    <text evidence="5">The sequence shown here is derived from an EMBL/GenBank/DDBJ whole genome shotgun (WGS) entry which is preliminary data.</text>
</comment>
<gene>
    <name evidence="5" type="ORF">ISN44_As10g026470</name>
</gene>
<dbReference type="PANTHER" id="PTHR31373">
    <property type="entry name" value="OS06G0652100 PROTEIN"/>
    <property type="match status" value="1"/>
</dbReference>
<proteinExistence type="predicted"/>
<dbReference type="OrthoDB" id="1734065at2759"/>
<evidence type="ECO:0000259" key="4">
    <source>
        <dbReference type="Pfam" id="PF25043"/>
    </source>
</evidence>